<feature type="compositionally biased region" description="Basic and acidic residues" evidence="3">
    <location>
        <begin position="2867"/>
        <end position="2913"/>
    </location>
</feature>
<feature type="compositionally biased region" description="Acidic residues" evidence="3">
    <location>
        <begin position="2940"/>
        <end position="2953"/>
    </location>
</feature>
<dbReference type="PANTHER" id="PTHR48103">
    <property type="entry name" value="MIDASIN-RELATED"/>
    <property type="match status" value="1"/>
</dbReference>
<feature type="compositionally biased region" description="Basic and acidic residues" evidence="3">
    <location>
        <begin position="2638"/>
        <end position="2647"/>
    </location>
</feature>
<feature type="compositionally biased region" description="Basic and acidic residues" evidence="3">
    <location>
        <begin position="2829"/>
        <end position="2839"/>
    </location>
</feature>
<dbReference type="CDD" id="cd01460">
    <property type="entry name" value="vWA_midasin"/>
    <property type="match status" value="1"/>
</dbReference>
<feature type="compositionally biased region" description="Acidic residues" evidence="3">
    <location>
        <begin position="2494"/>
        <end position="2505"/>
    </location>
</feature>
<feature type="compositionally biased region" description="Acidic residues" evidence="3">
    <location>
        <begin position="1488"/>
        <end position="1498"/>
    </location>
</feature>
<feature type="compositionally biased region" description="Basic and acidic residues" evidence="3">
    <location>
        <begin position="2775"/>
        <end position="2786"/>
    </location>
</feature>
<dbReference type="PROSITE" id="PS50234">
    <property type="entry name" value="VWFA"/>
    <property type="match status" value="1"/>
</dbReference>
<dbReference type="PANTHER" id="PTHR48103:SF2">
    <property type="entry name" value="MIDASIN"/>
    <property type="match status" value="1"/>
</dbReference>
<feature type="compositionally biased region" description="Low complexity" evidence="3">
    <location>
        <begin position="2840"/>
        <end position="2858"/>
    </location>
</feature>
<evidence type="ECO:0000256" key="3">
    <source>
        <dbReference type="SAM" id="MobiDB-lite"/>
    </source>
</evidence>
<dbReference type="Gene3D" id="3.40.50.410">
    <property type="entry name" value="von Willebrand factor, type A domain"/>
    <property type="match status" value="1"/>
</dbReference>
<feature type="compositionally biased region" description="Acidic residues" evidence="3">
    <location>
        <begin position="2653"/>
        <end position="2662"/>
    </location>
</feature>
<dbReference type="Pfam" id="PF00092">
    <property type="entry name" value="VWA"/>
    <property type="match status" value="1"/>
</dbReference>
<dbReference type="Pfam" id="PF07728">
    <property type="entry name" value="AAA_5"/>
    <property type="match status" value="1"/>
</dbReference>
<feature type="compositionally biased region" description="Acidic residues" evidence="3">
    <location>
        <begin position="2464"/>
        <end position="2473"/>
    </location>
</feature>
<evidence type="ECO:0000256" key="1">
    <source>
        <dbReference type="ARBA" id="ARBA00022741"/>
    </source>
</evidence>
<dbReference type="InterPro" id="IPR011704">
    <property type="entry name" value="ATPase_dyneun-rel_AAA"/>
</dbReference>
<feature type="region of interest" description="Disordered" evidence="3">
    <location>
        <begin position="2442"/>
        <end position="3021"/>
    </location>
</feature>
<dbReference type="GO" id="GO:0000027">
    <property type="term" value="P:ribosomal large subunit assembly"/>
    <property type="evidence" value="ECO:0007669"/>
    <property type="project" value="TreeGrafter"/>
</dbReference>
<dbReference type="FunFam" id="3.40.50.300:FF:000919">
    <property type="entry name" value="Midasin"/>
    <property type="match status" value="1"/>
</dbReference>
<dbReference type="InterPro" id="IPR002035">
    <property type="entry name" value="VWF_A"/>
</dbReference>
<feature type="compositionally biased region" description="Acidic residues" evidence="3">
    <location>
        <begin position="2728"/>
        <end position="2752"/>
    </location>
</feature>
<feature type="compositionally biased region" description="Basic and acidic residues" evidence="3">
    <location>
        <begin position="2954"/>
        <end position="2969"/>
    </location>
</feature>
<feature type="region of interest" description="Disordered" evidence="3">
    <location>
        <begin position="1476"/>
        <end position="1498"/>
    </location>
</feature>
<accession>A0AAD9KHG2</accession>
<dbReference type="GO" id="GO:0005634">
    <property type="term" value="C:nucleus"/>
    <property type="evidence" value="ECO:0007669"/>
    <property type="project" value="TreeGrafter"/>
</dbReference>
<dbReference type="Proteomes" id="UP001209878">
    <property type="component" value="Unassembled WGS sequence"/>
</dbReference>
<feature type="compositionally biased region" description="Basic and acidic residues" evidence="3">
    <location>
        <begin position="2712"/>
        <end position="2727"/>
    </location>
</feature>
<dbReference type="GO" id="GO:0000055">
    <property type="term" value="P:ribosomal large subunit export from nucleus"/>
    <property type="evidence" value="ECO:0007669"/>
    <property type="project" value="TreeGrafter"/>
</dbReference>
<evidence type="ECO:0000313" key="6">
    <source>
        <dbReference type="Proteomes" id="UP001209878"/>
    </source>
</evidence>
<dbReference type="GO" id="GO:0030687">
    <property type="term" value="C:preribosome, large subunit precursor"/>
    <property type="evidence" value="ECO:0007669"/>
    <property type="project" value="TreeGrafter"/>
</dbReference>
<evidence type="ECO:0000256" key="2">
    <source>
        <dbReference type="ARBA" id="ARBA00022840"/>
    </source>
</evidence>
<dbReference type="InterPro" id="IPR036465">
    <property type="entry name" value="vWFA_dom_sf"/>
</dbReference>
<protein>
    <recommendedName>
        <fullName evidence="4">VWFA domain-containing protein</fullName>
    </recommendedName>
</protein>
<dbReference type="InterPro" id="IPR027417">
    <property type="entry name" value="P-loop_NTPase"/>
</dbReference>
<feature type="domain" description="VWFA" evidence="4">
    <location>
        <begin position="3145"/>
        <end position="3347"/>
    </location>
</feature>
<feature type="compositionally biased region" description="Basic and acidic residues" evidence="3">
    <location>
        <begin position="2663"/>
        <end position="2674"/>
    </location>
</feature>
<gene>
    <name evidence="5" type="ORF">NP493_1094g01011</name>
</gene>
<dbReference type="GO" id="GO:0016887">
    <property type="term" value="F:ATP hydrolysis activity"/>
    <property type="evidence" value="ECO:0007669"/>
    <property type="project" value="InterPro"/>
</dbReference>
<keyword evidence="1" id="KW-0547">Nucleotide-binding</keyword>
<feature type="compositionally biased region" description="Acidic residues" evidence="3">
    <location>
        <begin position="2520"/>
        <end position="2532"/>
    </location>
</feature>
<keyword evidence="2" id="KW-0067">ATP-binding</keyword>
<dbReference type="SMART" id="SM00327">
    <property type="entry name" value="VWA"/>
    <property type="match status" value="1"/>
</dbReference>
<feature type="compositionally biased region" description="Acidic residues" evidence="3">
    <location>
        <begin position="2624"/>
        <end position="2637"/>
    </location>
</feature>
<dbReference type="GO" id="GO:0005524">
    <property type="term" value="F:ATP binding"/>
    <property type="evidence" value="ECO:0007669"/>
    <property type="project" value="UniProtKB-KW"/>
</dbReference>
<dbReference type="FunFam" id="3.40.50.410:FF:000028">
    <property type="entry name" value="Midasin"/>
    <property type="match status" value="1"/>
</dbReference>
<feature type="compositionally biased region" description="Acidic residues" evidence="3">
    <location>
        <begin position="2555"/>
        <end position="2564"/>
    </location>
</feature>
<name>A0AAD9KHG2_RIDPI</name>
<reference evidence="5" key="1">
    <citation type="journal article" date="2023" name="Mol. Biol. Evol.">
        <title>Third-Generation Sequencing Reveals the Adaptive Role of the Epigenome in Three Deep-Sea Polychaetes.</title>
        <authorList>
            <person name="Perez M."/>
            <person name="Aroh O."/>
            <person name="Sun Y."/>
            <person name="Lan Y."/>
            <person name="Juniper S.K."/>
            <person name="Young C.R."/>
            <person name="Angers B."/>
            <person name="Qian P.Y."/>
        </authorList>
    </citation>
    <scope>NUCLEOTIDE SEQUENCE</scope>
    <source>
        <strain evidence="5">R07B-5</strain>
    </source>
</reference>
<keyword evidence="6" id="KW-1185">Reference proteome</keyword>
<dbReference type="Gene3D" id="3.40.50.300">
    <property type="entry name" value="P-loop containing nucleotide triphosphate hydrolases"/>
    <property type="match status" value="1"/>
</dbReference>
<feature type="compositionally biased region" description="Basic and acidic residues" evidence="3">
    <location>
        <begin position="2583"/>
        <end position="2606"/>
    </location>
</feature>
<feature type="region of interest" description="Disordered" evidence="3">
    <location>
        <begin position="2304"/>
        <end position="2326"/>
    </location>
</feature>
<dbReference type="SUPFAM" id="SSF53300">
    <property type="entry name" value="vWA-like"/>
    <property type="match status" value="1"/>
</dbReference>
<comment type="caution">
    <text evidence="5">The sequence shown here is derived from an EMBL/GenBank/DDBJ whole genome shotgun (WGS) entry which is preliminary data.</text>
</comment>
<organism evidence="5 6">
    <name type="scientific">Ridgeia piscesae</name>
    <name type="common">Tubeworm</name>
    <dbReference type="NCBI Taxonomy" id="27915"/>
    <lineage>
        <taxon>Eukaryota</taxon>
        <taxon>Metazoa</taxon>
        <taxon>Spiralia</taxon>
        <taxon>Lophotrochozoa</taxon>
        <taxon>Annelida</taxon>
        <taxon>Polychaeta</taxon>
        <taxon>Sedentaria</taxon>
        <taxon>Canalipalpata</taxon>
        <taxon>Sabellida</taxon>
        <taxon>Siboglinidae</taxon>
        <taxon>Ridgeia</taxon>
    </lineage>
</organism>
<evidence type="ECO:0000313" key="5">
    <source>
        <dbReference type="EMBL" id="KAK2171185.1"/>
    </source>
</evidence>
<feature type="compositionally biased region" description="Basic and acidic residues" evidence="3">
    <location>
        <begin position="2474"/>
        <end position="2485"/>
    </location>
</feature>
<evidence type="ECO:0000259" key="4">
    <source>
        <dbReference type="PROSITE" id="PS50234"/>
    </source>
</evidence>
<dbReference type="SUPFAM" id="SSF52540">
    <property type="entry name" value="P-loop containing nucleoside triphosphate hydrolases"/>
    <property type="match status" value="1"/>
</dbReference>
<dbReference type="EMBL" id="JAODUO010001093">
    <property type="protein sequence ID" value="KAK2171185.1"/>
    <property type="molecule type" value="Genomic_DNA"/>
</dbReference>
<proteinExistence type="predicted"/>
<feature type="compositionally biased region" description="Polar residues" evidence="3">
    <location>
        <begin position="2914"/>
        <end position="2935"/>
    </location>
</feature>
<sequence>MLSDICSQLLLTNQSDALSQVRAIMGAWTSYRATESTDSDTKDDVEETRRRLATLDRLVCLLLTAVASTGHSDITGHSPWQGQLATFSDQLARLTSQLHRDNSTNHGGRFEWVDSMLVHALQAGHWLLIDNANFCSPSVLDRLNALLEPGGVLSINERGVIDGQIPTISPHPDFRLILAMDPKHGEISRAMRNRGVEIYILGEGHNNYDRQDVKQMLGEIGLADDIACDTAIGLHECLQGAAAVPTAERFGLLQLLQAGRLAVERLERGVPLGGALIQGFTDVYVRGLPDVDLKQKLATTINEFVEGQNLLSPEIDSNASCLADCILSPNSLPTAGNWCQDVTMATVRQNGALLIHLINQLMAHIVKGPAEVSGEVTRRTTDLSCLLPFAVQVCLESTAYSEHHWHLTADWLTQQLQKLSLKGCGSGHDVMRLGILSEVITSTMEAIFTHPLMGEIQRGNRDMLDGIEGDFLSRLGQQPWDIRWNSTLLKHYQVALRKAQTDRSRSNIEDDFQQLFAMANQLYIVGYLAQSRCQHANMEEEEEQGIMGRSSQPQLPSMLQLSKSCHEGVLQVDQLPDRVIAHLYPFVSLLDEELQKFFESNRQLTDEETEMMWQHLWWYERFVSACQLTHFSKNWTVPNLALHWNWLKAKTLAPVFKGHSLSPALQAVVTQLEASLGGDCEASKLFQALRWTYGHPRTCQSETIYSDLDQLVSLSTRVNAHKLFTVAGTQASTPLLSMDLVLHCGSDLRTALLDGLCRMREERDYTTDDVGGLTVRCDEILERHGLYFDPAYQSCDDIEVKVVASEDIDATKVMLWPVYDLVAVRTEFQLLAEFLVHDGMENGFRERVQKLIDFYLANCPFTPPTHLLPWKQLLVTTDIKQTSMENHSEMLLQFLDRLYSSPATNDTDRWLLWQLESTNQKEDRVDNVFPQGPATLHLPVLSHTAFSLMTNEHSHGSDQKRAPEEDGSWLPSNVRLGECREKVEQIRVLNQLMWSHSNDSATDTGVNSLNALVSSFTRLVSATVVTMPETHQSEAREAFESLPAMLASQKADTNTSFHNILSHASVAALFPEFGAIATRCVATIQECSAVVDHQEALLKQCKLGEAWTYTGLLQSFLLVPQGPVDPVEKIMLKLNNFTKELEEIERELRVRGWHRELLTGQMPAADSLHPREKYLVQRQSSLQELVDRYQEQSAWRDADGFANLLQEAKQFLSSIGSAKRVLALVNNLNAGFHGNSPQGSMLHEVHSWLESSHQFLSRMEDQYLIYRDLLVPFWAGLAQMQYGLSLMIGAVDMQQKRLSLTIGGSTDTHNLQLEGVITALCPFPAILSDRPDSLALVKRLLDDSHLQTLRHLLAKMALGSGDGDKMDLTLPARYMSKCFKCALLHLKNHAMMTRRLDTDTVYTLSRLFHLYVGAWRRAEREREERERERESLYRYKSQAHGDRLTEEEREERDMRENFPTFEQDFEDIIVGFTLDDKPKRKTTAPESSESEDGNEDEAPLLKISQQEMISVCEVHRELFTSLTTTLWHQGALQVTDDIDYVQPVITGYQVAALVEKHVAGALLPDIEGRLLGGHLLVSRMLQSVASSDNEAVSLVKSTRPYDVYHDPNVPEVVQCRPLLERFITRVHDLLKEWPDHPTLKQLVIVTKRVLSFPVTSPVMKFVTGLEVLLQKAQEWESNAAKHVSLREHLDAVTQMVIQWRKLELRSTEADEQKKQTPVEVIKALQQFIEGSTLGEFDARLGMFEAFHCQVTHMDQSEDQQELASVLWSVHAYYSQFRPVVQQQISKLRSPIEKLLKGFVKVARWNDINFYALKQTVEKTHRTLHKHMKAFENVLRQPARNAITDGSSDWAENVQGKAGTPGNRAIDQQAFINACVPVEEVLVITSELTELQKRLPSLTLKARKHSRRVISSLSYPDTVAGLGEFTEDIIETVHDLQALDASQVGDEKKRKSEVKHIQLRKRKALADLFRQLIAMGLSYRKGLVALRKDPNAQVMCTSPLDVTVALSRLPPHRCDHETTTAWEGCLKYHVRCVARRALFHTALQTPSQELGPANIDRCKGFAEHIMCVVVNQWQRLAQTTHDIASLRQSTGNIQRMKTAKNCSLPPQDRTHLWLGRLKTLCDGTMECLRQYQLLLKCCPTCPPGVSTCVSPHPASRLAPMCQLIQQNERWTEAVTRVQESLDSLTAIKTEVDRELSGGQLYSWSALDMVTAAFERFDHLADTLLALAAGFNQDGRSNSNSLAESLFFVTDWIKKEVTEFAGDTPVVTSLSTPSALSWGEFTGTVDLLLTDVLLAIQSMVNQVKGQRSTEGEGCSGEEDEGENEEDGATVSHLVELQSNLERDYSALRLSKILHTLSSLEHMLTAWSSDRTGQPLDAACQLLSRCLPLLQQYGCLVQYHLTVAIATHRASSKLLSVLLRVFSDLAQKGFCLPADMTDEMEGDGATQFEDIEGGGMGEGEGAKDVSDQIETEDQLDEAQKAGEEKPEQDPNQQPDIAPEDNAIEMSEDIDGKLHDLEAQEGGSDGESENEMDEKDLDQQMGDLDGEDAEKLDEQIWGSDEEEEEEEQKDGKDEFGAGDGAQSEAEMVAKDDNKDGSQEDKGKEGKKKEDAEDGEDQGEEKQPHALEEEIDEEYDENERDDDYNKDKKTEEPPPMDLPEDLNLDGEQEGKEEGEKAEEGGEENPLEIDKMIDEDGTKEEEKEEKEGGDKEEGDLGSDEKDMETEQDRPENDGKDEEGGEEGEGMEVGEGQEEEAPKEEDSGKEQPGLDPQDIPMEENESEGRESDKKAEDAAQSAEHAGKTEDDSQNVQESELARDGGAQNEDQEREGGGVAESEREEGHEGETSTSVTTSLSERQQMTSQRQRQRPGQSTEDRSLGSVDEKVERRLKTIDTQRHDQSEEQKGESDKRSELYEHVKDAQSQYDTQTMDAATTNQQQTQPVPMMQEDEEADDIGDDDTDMRPDDSDPIDDKGDVDNLQAAKLKSKAQKEMKDGENAADGEGMNEEEKMEVSGEKVATSGASRGAESSFHTAMDHYSLQPGELDVERLRAELEQQLQLWNHPAATPDASWEEEQKAIAAWHDYETLTQGLAQELCEQLRLVLEPSQATKLKGDYRTGKRLNMRKVIPYIASQFRKDKIWLRRTKPSKRQYQVMVAVDDSSSMADNHSRQLAFESLAVIANALTLLEVGEVGICSFGESTGLLHSFQEQFNSQSGAKILQQFSFEQKKTKIAQLLKHITAVMMDARSHQRGGGATSGEISQLLLIVSDGRGLFLEGMEAVKSAVRQAMEANVFVVFVVIDNPNNKDSILDIRVPVFKGPGQLPEIKSYMDIFPFPFYVILRDTGSLPHTLSDALRQWFELVTATDK</sequence>
<feature type="compositionally biased region" description="Acidic residues" evidence="3">
    <location>
        <begin position="2313"/>
        <end position="2325"/>
    </location>
</feature>